<feature type="binding site" evidence="6">
    <location>
        <begin position="31"/>
        <end position="38"/>
    </location>
    <ligand>
        <name>ATP</name>
        <dbReference type="ChEBI" id="CHEBI:30616"/>
    </ligand>
</feature>
<dbReference type="KEGG" id="kpf:IX53_04060"/>
<dbReference type="EMBL" id="CP011232">
    <property type="protein sequence ID" value="AKI97126.1"/>
    <property type="molecule type" value="Genomic_DNA"/>
</dbReference>
<dbReference type="Gene3D" id="3.40.50.300">
    <property type="entry name" value="P-loop containing nucleotide triphosphate hydrolases"/>
    <property type="match status" value="1"/>
</dbReference>
<evidence type="ECO:0000256" key="6">
    <source>
        <dbReference type="HAMAP-Rule" id="MF_02040"/>
    </source>
</evidence>
<evidence type="ECO:0000256" key="3">
    <source>
        <dbReference type="ARBA" id="ARBA00022840"/>
    </source>
</evidence>
<dbReference type="InterPro" id="IPR019591">
    <property type="entry name" value="Mrp/NBP35_ATP-bd"/>
</dbReference>
<evidence type="ECO:0000313" key="7">
    <source>
        <dbReference type="EMBL" id="AKI97126.1"/>
    </source>
</evidence>
<keyword evidence="4 6" id="KW-0408">Iron</keyword>
<keyword evidence="2 6" id="KW-0547">Nucleotide-binding</keyword>
<evidence type="ECO:0000256" key="2">
    <source>
        <dbReference type="ARBA" id="ARBA00022741"/>
    </source>
</evidence>
<dbReference type="OrthoDB" id="9809679at2"/>
<dbReference type="InterPro" id="IPR033756">
    <property type="entry name" value="YlxH/NBP35"/>
</dbReference>
<dbReference type="PATRIC" id="fig|1330330.3.peg.813"/>
<accession>A0A0G2ZAK6</accession>
<dbReference type="PROSITE" id="PS01215">
    <property type="entry name" value="MRP"/>
    <property type="match status" value="1"/>
</dbReference>
<dbReference type="GO" id="GO:0016226">
    <property type="term" value="P:iron-sulfur cluster assembly"/>
    <property type="evidence" value="ECO:0007669"/>
    <property type="project" value="InterPro"/>
</dbReference>
<dbReference type="STRING" id="1330330.IX53_04060"/>
<comment type="subunit">
    <text evidence="6">Homodimer.</text>
</comment>
<dbReference type="SUPFAM" id="SSF52540">
    <property type="entry name" value="P-loop containing nucleoside triphosphate hydrolases"/>
    <property type="match status" value="1"/>
</dbReference>
<keyword evidence="1 6" id="KW-0479">Metal-binding</keyword>
<evidence type="ECO:0000256" key="1">
    <source>
        <dbReference type="ARBA" id="ARBA00022723"/>
    </source>
</evidence>
<dbReference type="Proteomes" id="UP000035159">
    <property type="component" value="Chromosome"/>
</dbReference>
<dbReference type="Pfam" id="PF10609">
    <property type="entry name" value="ParA"/>
    <property type="match status" value="1"/>
</dbReference>
<reference evidence="7 8" key="1">
    <citation type="submission" date="2015-04" db="EMBL/GenBank/DDBJ databases">
        <title>Complete Genome Sequence of Kosmotoga pacifica SLHLJ1.</title>
        <authorList>
            <person name="Jiang L.J."/>
            <person name="Shao Z.Z."/>
            <person name="Jebbar M."/>
        </authorList>
    </citation>
    <scope>NUCLEOTIDE SEQUENCE [LARGE SCALE GENOMIC DNA]</scope>
    <source>
        <strain evidence="7 8">SLHLJ1</strain>
    </source>
</reference>
<dbReference type="GO" id="GO:0005829">
    <property type="term" value="C:cytosol"/>
    <property type="evidence" value="ECO:0007669"/>
    <property type="project" value="TreeGrafter"/>
</dbReference>
<evidence type="ECO:0000313" key="8">
    <source>
        <dbReference type="Proteomes" id="UP000035159"/>
    </source>
</evidence>
<keyword evidence="6" id="KW-0378">Hydrolase</keyword>
<keyword evidence="5 6" id="KW-0411">Iron-sulfur</keyword>
<evidence type="ECO:0000256" key="4">
    <source>
        <dbReference type="ARBA" id="ARBA00023004"/>
    </source>
</evidence>
<sequence length="270" mass="29514">MATNQNNLAETMKKIRSNMSDIKHKILVMSGKGGVGKSTVATNLATALADEGYKTGILDIDLHGPNIVKMLGLKKKPVMVEEQIIPPEVFPNLKVISMASFLEEDRPVIWRGPLKTSAIYQFLGDVAWGELDFLIIDAPPGTGDESLTIMQTLPDVRPLMVTTPQEVAALDVKRALTFAKSLNKKTLGIVENMSYLKCPKCGEEIKLFGEGAGERLSRESSVPLLAKIPFDPQVVSNADSGKTIITHMRNSELEQAYRALVKNIINVLEG</sequence>
<organism evidence="7 8">
    <name type="scientific">Kosmotoga pacifica</name>
    <dbReference type="NCBI Taxonomy" id="1330330"/>
    <lineage>
        <taxon>Bacteria</taxon>
        <taxon>Thermotogati</taxon>
        <taxon>Thermotogota</taxon>
        <taxon>Thermotogae</taxon>
        <taxon>Kosmotogales</taxon>
        <taxon>Kosmotogaceae</taxon>
        <taxon>Kosmotoga</taxon>
    </lineage>
</organism>
<dbReference type="InterPro" id="IPR000808">
    <property type="entry name" value="Mrp-like_CS"/>
</dbReference>
<dbReference type="CDD" id="cd02037">
    <property type="entry name" value="Mrp_NBP35"/>
    <property type="match status" value="1"/>
</dbReference>
<protein>
    <recommendedName>
        <fullName evidence="6">Iron-sulfur cluster carrier protein</fullName>
    </recommendedName>
</protein>
<dbReference type="GO" id="GO:0051536">
    <property type="term" value="F:iron-sulfur cluster binding"/>
    <property type="evidence" value="ECO:0007669"/>
    <property type="project" value="UniProtKB-UniRule"/>
</dbReference>
<comment type="similarity">
    <text evidence="6">Belongs to the Mrp/NBP35 ATP-binding proteins family.</text>
</comment>
<dbReference type="HAMAP" id="MF_02040">
    <property type="entry name" value="Mrp_NBP35"/>
    <property type="match status" value="1"/>
</dbReference>
<keyword evidence="8" id="KW-1185">Reference proteome</keyword>
<dbReference type="FunFam" id="3.40.50.300:FF:001119">
    <property type="entry name" value="Iron-sulfur cluster carrier protein"/>
    <property type="match status" value="1"/>
</dbReference>
<dbReference type="GO" id="GO:0005524">
    <property type="term" value="F:ATP binding"/>
    <property type="evidence" value="ECO:0007669"/>
    <property type="project" value="UniProtKB-UniRule"/>
</dbReference>
<gene>
    <name evidence="7" type="ORF">IX53_04060</name>
</gene>
<keyword evidence="3 6" id="KW-0067">ATP-binding</keyword>
<dbReference type="PANTHER" id="PTHR23264">
    <property type="entry name" value="NUCLEOTIDE-BINDING PROTEIN NBP35 YEAST -RELATED"/>
    <property type="match status" value="1"/>
</dbReference>
<evidence type="ECO:0000256" key="5">
    <source>
        <dbReference type="ARBA" id="ARBA00023014"/>
    </source>
</evidence>
<dbReference type="PANTHER" id="PTHR23264:SF19">
    <property type="entry name" value="CYTOSOLIC FE-S CLUSTER ASSEMBLY FACTOR NUBP2"/>
    <property type="match status" value="1"/>
</dbReference>
<dbReference type="InterPro" id="IPR027417">
    <property type="entry name" value="P-loop_NTPase"/>
</dbReference>
<dbReference type="GO" id="GO:0046872">
    <property type="term" value="F:metal ion binding"/>
    <property type="evidence" value="ECO:0007669"/>
    <property type="project" value="UniProtKB-KW"/>
</dbReference>
<name>A0A0G2ZAK6_9BACT</name>
<dbReference type="GO" id="GO:0140663">
    <property type="term" value="F:ATP-dependent FeS chaperone activity"/>
    <property type="evidence" value="ECO:0007669"/>
    <property type="project" value="InterPro"/>
</dbReference>
<proteinExistence type="inferred from homology"/>
<dbReference type="GO" id="GO:0016887">
    <property type="term" value="F:ATP hydrolysis activity"/>
    <property type="evidence" value="ECO:0007669"/>
    <property type="project" value="UniProtKB-UniRule"/>
</dbReference>
<dbReference type="RefSeq" id="WP_047754260.1">
    <property type="nucleotide sequence ID" value="NZ_CAJUHA010000013.1"/>
</dbReference>
<dbReference type="AlphaFoldDB" id="A0A0G2ZAK6"/>
<comment type="function">
    <text evidence="6">Binds and transfers iron-sulfur (Fe-S) clusters to target apoproteins. Can hydrolyze ATP.</text>
</comment>